<dbReference type="Gene3D" id="3.20.20.80">
    <property type="entry name" value="Glycosidases"/>
    <property type="match status" value="1"/>
</dbReference>
<protein>
    <submittedName>
        <fullName evidence="4">Glycoside hydrolase family 2 TIM barrel-domain containing protein</fullName>
    </submittedName>
</protein>
<feature type="domain" description="Glycoside hydrolase family 2 catalytic" evidence="3">
    <location>
        <begin position="120"/>
        <end position="230"/>
    </location>
</feature>
<dbReference type="InterPro" id="IPR023230">
    <property type="entry name" value="Glyco_hydro_2_CS"/>
</dbReference>
<evidence type="ECO:0000256" key="1">
    <source>
        <dbReference type="ARBA" id="ARBA00007401"/>
    </source>
</evidence>
<sequence>MNNGITITTPSVDPVNLNATLNVKTHVINQSTQTQQVQVINRLVDKSGSVLLKLSDSYALPAGEAFEFNQIGGIEQGLKLWSTDDPYLYKLNTLLLVDGKALDVADNNVGFRKFEFDQKHGFKLNNKPIKLIGFNRHQHYGYIGDALPNSLHKKDMQQFKELGFNVVRTAHYPQDDALLKACDELGILVYEEAPTWTGMQNSGKWWDNLEASARTMVRNHRNHPSVIIWGRVLTTEGMYLSYIMRSNKKTLTV</sequence>
<feature type="domain" description="Glycoside hydrolase family 2 immunoglobulin-like beta-sandwich" evidence="2">
    <location>
        <begin position="8"/>
        <end position="112"/>
    </location>
</feature>
<dbReference type="InterPro" id="IPR006102">
    <property type="entry name" value="Ig-like_GH2"/>
</dbReference>
<comment type="similarity">
    <text evidence="1">Belongs to the glycosyl hydrolase 2 family.</text>
</comment>
<evidence type="ECO:0000259" key="2">
    <source>
        <dbReference type="Pfam" id="PF00703"/>
    </source>
</evidence>
<comment type="caution">
    <text evidence="4">The sequence shown here is derived from an EMBL/GenBank/DDBJ whole genome shotgun (WGS) entry which is preliminary data.</text>
</comment>
<dbReference type="EMBL" id="JAWDIO010000002">
    <property type="protein sequence ID" value="MDU0354558.1"/>
    <property type="molecule type" value="Genomic_DNA"/>
</dbReference>
<dbReference type="Pfam" id="PF00703">
    <property type="entry name" value="Glyco_hydro_2"/>
    <property type="match status" value="1"/>
</dbReference>
<dbReference type="GO" id="GO:0016787">
    <property type="term" value="F:hydrolase activity"/>
    <property type="evidence" value="ECO:0007669"/>
    <property type="project" value="UniProtKB-KW"/>
</dbReference>
<dbReference type="InterPro" id="IPR006103">
    <property type="entry name" value="Glyco_hydro_2_cat"/>
</dbReference>
<dbReference type="SUPFAM" id="SSF51445">
    <property type="entry name" value="(Trans)glycosidases"/>
    <property type="match status" value="1"/>
</dbReference>
<evidence type="ECO:0000313" key="5">
    <source>
        <dbReference type="Proteomes" id="UP001247805"/>
    </source>
</evidence>
<dbReference type="InterPro" id="IPR006101">
    <property type="entry name" value="Glyco_hydro_2"/>
</dbReference>
<dbReference type="InterPro" id="IPR051913">
    <property type="entry name" value="GH2_Domain-Containing"/>
</dbReference>
<dbReference type="Pfam" id="PF02836">
    <property type="entry name" value="Glyco_hydro_2_C"/>
    <property type="match status" value="1"/>
</dbReference>
<dbReference type="InterPro" id="IPR036156">
    <property type="entry name" value="Beta-gal/glucu_dom_sf"/>
</dbReference>
<evidence type="ECO:0000313" key="4">
    <source>
        <dbReference type="EMBL" id="MDU0354558.1"/>
    </source>
</evidence>
<dbReference type="PANTHER" id="PTHR42732:SF1">
    <property type="entry name" value="BETA-MANNOSIDASE"/>
    <property type="match status" value="1"/>
</dbReference>
<dbReference type="Proteomes" id="UP001247805">
    <property type="component" value="Unassembled WGS sequence"/>
</dbReference>
<dbReference type="PROSITE" id="PS00719">
    <property type="entry name" value="GLYCOSYL_HYDROL_F2_1"/>
    <property type="match status" value="1"/>
</dbReference>
<proteinExistence type="inferred from homology"/>
<dbReference type="SUPFAM" id="SSF49303">
    <property type="entry name" value="beta-Galactosidase/glucuronidase domain"/>
    <property type="match status" value="1"/>
</dbReference>
<dbReference type="Gene3D" id="2.60.40.10">
    <property type="entry name" value="Immunoglobulins"/>
    <property type="match status" value="1"/>
</dbReference>
<dbReference type="PRINTS" id="PR00132">
    <property type="entry name" value="GLHYDRLASE2"/>
</dbReference>
<evidence type="ECO:0000259" key="3">
    <source>
        <dbReference type="Pfam" id="PF02836"/>
    </source>
</evidence>
<gene>
    <name evidence="4" type="ORF">RS130_11985</name>
</gene>
<organism evidence="4 5">
    <name type="scientific">Paraglaciecola aquimarina</name>
    <dbReference type="NCBI Taxonomy" id="1235557"/>
    <lineage>
        <taxon>Bacteria</taxon>
        <taxon>Pseudomonadati</taxon>
        <taxon>Pseudomonadota</taxon>
        <taxon>Gammaproteobacteria</taxon>
        <taxon>Alteromonadales</taxon>
        <taxon>Alteromonadaceae</taxon>
        <taxon>Paraglaciecola</taxon>
    </lineage>
</organism>
<keyword evidence="5" id="KW-1185">Reference proteome</keyword>
<reference evidence="4 5" key="1">
    <citation type="submission" date="2023-10" db="EMBL/GenBank/DDBJ databases">
        <title>Glaciecola aquimarina strain GGW-M5 nov., isolated from a coastal seawater.</title>
        <authorList>
            <person name="Bayburt H."/>
            <person name="Kim J.M."/>
            <person name="Choi B.J."/>
            <person name="Jeon C.O."/>
        </authorList>
    </citation>
    <scope>NUCLEOTIDE SEQUENCE [LARGE SCALE GENOMIC DNA]</scope>
    <source>
        <strain evidence="4 5">KCTC 32108</strain>
    </source>
</reference>
<dbReference type="InterPro" id="IPR017853">
    <property type="entry name" value="GH"/>
</dbReference>
<name>A0ABU3SX47_9ALTE</name>
<dbReference type="PANTHER" id="PTHR42732">
    <property type="entry name" value="BETA-GALACTOSIDASE"/>
    <property type="match status" value="1"/>
</dbReference>
<keyword evidence="4" id="KW-0378">Hydrolase</keyword>
<dbReference type="InterPro" id="IPR013783">
    <property type="entry name" value="Ig-like_fold"/>
</dbReference>
<accession>A0ABU3SX47</accession>